<gene>
    <name evidence="1" type="ORF">FC80_GL000005</name>
</gene>
<name>A0A0R2CNV0_9LACO</name>
<dbReference type="Proteomes" id="UP000051131">
    <property type="component" value="Unassembled WGS sequence"/>
</dbReference>
<sequence>MRKKFFIAIAIMVLCIFALGIIHSLTSKKVIKEELAVAIVTQKGENPRIKTFNKSFGKLLGKELNRKISLKYVSPVAAHKNKKSYDIIIGLDKKSSTYSSSYLYVPNELVTLKSEGISNLSHTPQKFLIMSNIDYPKSLTLSDIKLNIVRMPSASAILNSVMMHNGRGAIVSILDFNELSSKNIDYLENLKTNQTTPPLSSQTYYIYINDNFKIEKAFKSLQNSQKLAKLSFRVLGQDYTKQ</sequence>
<proteinExistence type="predicted"/>
<evidence type="ECO:0000313" key="2">
    <source>
        <dbReference type="Proteomes" id="UP000051131"/>
    </source>
</evidence>
<comment type="caution">
    <text evidence="1">The sequence shown here is derived from an EMBL/GenBank/DDBJ whole genome shotgun (WGS) entry which is preliminary data.</text>
</comment>
<accession>A0A0R2CNV0</accession>
<protein>
    <recommendedName>
        <fullName evidence="3">Solute-binding protein family 3/N-terminal domain-containing protein</fullName>
    </recommendedName>
</protein>
<dbReference type="RefSeq" id="WP_057828106.1">
    <property type="nucleotide sequence ID" value="NZ_AYZE01000001.1"/>
</dbReference>
<organism evidence="1 2">
    <name type="scientific">Liquorilactobacillus cacaonum DSM 21116</name>
    <dbReference type="NCBI Taxonomy" id="1423729"/>
    <lineage>
        <taxon>Bacteria</taxon>
        <taxon>Bacillati</taxon>
        <taxon>Bacillota</taxon>
        <taxon>Bacilli</taxon>
        <taxon>Lactobacillales</taxon>
        <taxon>Lactobacillaceae</taxon>
        <taxon>Liquorilactobacillus</taxon>
    </lineage>
</organism>
<dbReference type="AlphaFoldDB" id="A0A0R2CNV0"/>
<dbReference type="STRING" id="1423729.FC80_GL000005"/>
<dbReference type="SUPFAM" id="SSF53850">
    <property type="entry name" value="Periplasmic binding protein-like II"/>
    <property type="match status" value="1"/>
</dbReference>
<evidence type="ECO:0000313" key="1">
    <source>
        <dbReference type="EMBL" id="KRM92917.1"/>
    </source>
</evidence>
<evidence type="ECO:0008006" key="3">
    <source>
        <dbReference type="Google" id="ProtNLM"/>
    </source>
</evidence>
<keyword evidence="2" id="KW-1185">Reference proteome</keyword>
<reference evidence="1 2" key="1">
    <citation type="journal article" date="2015" name="Genome Announc.">
        <title>Expanding the biotechnology potential of lactobacilli through comparative genomics of 213 strains and associated genera.</title>
        <authorList>
            <person name="Sun Z."/>
            <person name="Harris H.M."/>
            <person name="McCann A."/>
            <person name="Guo C."/>
            <person name="Argimon S."/>
            <person name="Zhang W."/>
            <person name="Yang X."/>
            <person name="Jeffery I.B."/>
            <person name="Cooney J.C."/>
            <person name="Kagawa T.F."/>
            <person name="Liu W."/>
            <person name="Song Y."/>
            <person name="Salvetti E."/>
            <person name="Wrobel A."/>
            <person name="Rasinkangas P."/>
            <person name="Parkhill J."/>
            <person name="Rea M.C."/>
            <person name="O'Sullivan O."/>
            <person name="Ritari J."/>
            <person name="Douillard F.P."/>
            <person name="Paul Ross R."/>
            <person name="Yang R."/>
            <person name="Briner A.E."/>
            <person name="Felis G.E."/>
            <person name="de Vos W.M."/>
            <person name="Barrangou R."/>
            <person name="Klaenhammer T.R."/>
            <person name="Caufield P.W."/>
            <person name="Cui Y."/>
            <person name="Zhang H."/>
            <person name="O'Toole P.W."/>
        </authorList>
    </citation>
    <scope>NUCLEOTIDE SEQUENCE [LARGE SCALE GENOMIC DNA]</scope>
    <source>
        <strain evidence="1 2">DSM 21116</strain>
    </source>
</reference>
<dbReference type="PATRIC" id="fig|1423729.3.peg.5"/>
<dbReference type="EMBL" id="AYZE01000001">
    <property type="protein sequence ID" value="KRM92917.1"/>
    <property type="molecule type" value="Genomic_DNA"/>
</dbReference>
<dbReference type="OrthoDB" id="2296250at2"/>